<dbReference type="InterPro" id="IPR002767">
    <property type="entry name" value="Thiamine_BP"/>
</dbReference>
<dbReference type="Proteomes" id="UP000279908">
    <property type="component" value="Unassembled WGS sequence"/>
</dbReference>
<dbReference type="InterPro" id="IPR051614">
    <property type="entry name" value="UPF0045_domain"/>
</dbReference>
<comment type="similarity">
    <text evidence="1">Belongs to the UPF0045 family.</text>
</comment>
<dbReference type="Gene3D" id="3.30.70.930">
    <property type="match status" value="1"/>
</dbReference>
<gene>
    <name evidence="3" type="ORF">EKD02_05930</name>
</gene>
<dbReference type="EMBL" id="RXYK01000007">
    <property type="protein sequence ID" value="RTY37835.1"/>
    <property type="molecule type" value="Genomic_DNA"/>
</dbReference>
<name>A0A432AV66_CHLPH</name>
<evidence type="ECO:0000259" key="2">
    <source>
        <dbReference type="Pfam" id="PF01910"/>
    </source>
</evidence>
<sequence length="116" mass="12812">MRLCSVNLPRSVAMALMDISVIPLDGGRSSYSGFVAELQAILEESGCRYCLNDMATTVEGPAQKLFELALMLHEHSFRAGGKRVYTVMKIDDRRDRNVTLGEKVDSVMRKVDSGGQ</sequence>
<evidence type="ECO:0000313" key="4">
    <source>
        <dbReference type="Proteomes" id="UP000279908"/>
    </source>
</evidence>
<comment type="caution">
    <text evidence="3">The sequence shown here is derived from an EMBL/GenBank/DDBJ whole genome shotgun (WGS) entry which is preliminary data.</text>
</comment>
<evidence type="ECO:0000256" key="1">
    <source>
        <dbReference type="ARBA" id="ARBA00010272"/>
    </source>
</evidence>
<protein>
    <submittedName>
        <fullName evidence="3">MTH1187 family thiamine-binding protein</fullName>
    </submittedName>
</protein>
<evidence type="ECO:0000313" key="3">
    <source>
        <dbReference type="EMBL" id="RTY37835.1"/>
    </source>
</evidence>
<dbReference type="SUPFAM" id="SSF89957">
    <property type="entry name" value="MTH1187/YkoF-like"/>
    <property type="match status" value="1"/>
</dbReference>
<dbReference type="NCBIfam" id="TIGR00106">
    <property type="entry name" value="MTH1187 family thiamine-binding protein"/>
    <property type="match status" value="1"/>
</dbReference>
<reference evidence="3 4" key="1">
    <citation type="submission" date="2018-12" db="EMBL/GenBank/DDBJ databases">
        <authorList>
            <person name="Lunina O.N."/>
            <person name="Grouzdev D.S."/>
            <person name="Gorlenko V.M."/>
            <person name="Savvichev A.S."/>
        </authorList>
    </citation>
    <scope>NUCLEOTIDE SEQUENCE [LARGE SCALE GENOMIC DNA]</scope>
    <source>
        <strain evidence="3 4">BrKhr-17</strain>
    </source>
</reference>
<dbReference type="AlphaFoldDB" id="A0A432AV66"/>
<accession>A0A432AV66</accession>
<dbReference type="InterPro" id="IPR029756">
    <property type="entry name" value="MTH1187/YkoF-like"/>
</dbReference>
<dbReference type="PANTHER" id="PTHR33777">
    <property type="entry name" value="UPF0045 PROTEIN ECM15"/>
    <property type="match status" value="1"/>
</dbReference>
<proteinExistence type="inferred from homology"/>
<dbReference type="GO" id="GO:0005829">
    <property type="term" value="C:cytosol"/>
    <property type="evidence" value="ECO:0007669"/>
    <property type="project" value="TreeGrafter"/>
</dbReference>
<dbReference type="PANTHER" id="PTHR33777:SF1">
    <property type="entry name" value="UPF0045 PROTEIN ECM15"/>
    <property type="match status" value="1"/>
</dbReference>
<dbReference type="Pfam" id="PF01910">
    <property type="entry name" value="Thiamine_BP"/>
    <property type="match status" value="1"/>
</dbReference>
<organism evidence="3 4">
    <name type="scientific">Chlorobium phaeovibrioides</name>
    <dbReference type="NCBI Taxonomy" id="1094"/>
    <lineage>
        <taxon>Bacteria</taxon>
        <taxon>Pseudomonadati</taxon>
        <taxon>Chlorobiota</taxon>
        <taxon>Chlorobiia</taxon>
        <taxon>Chlorobiales</taxon>
        <taxon>Chlorobiaceae</taxon>
        <taxon>Chlorobium/Pelodictyon group</taxon>
        <taxon>Chlorobium</taxon>
    </lineage>
</organism>
<feature type="domain" description="Thiamine-binding protein" evidence="2">
    <location>
        <begin position="17"/>
        <end position="107"/>
    </location>
</feature>